<evidence type="ECO:0000313" key="11">
    <source>
        <dbReference type="EMBL" id="KAF9475764.1"/>
    </source>
</evidence>
<evidence type="ECO:0000256" key="8">
    <source>
        <dbReference type="PROSITE-ProRule" id="PRU00282"/>
    </source>
</evidence>
<keyword evidence="12" id="KW-1185">Reference proteome</keyword>
<dbReference type="InterPro" id="IPR018108">
    <property type="entry name" value="MCP_transmembrane"/>
</dbReference>
<dbReference type="GO" id="GO:0016020">
    <property type="term" value="C:membrane"/>
    <property type="evidence" value="ECO:0007669"/>
    <property type="project" value="UniProtKB-SubCell"/>
</dbReference>
<dbReference type="PROSITE" id="PS50920">
    <property type="entry name" value="SOLCAR"/>
    <property type="match status" value="1"/>
</dbReference>
<keyword evidence="4 8" id="KW-0812">Transmembrane</keyword>
<dbReference type="PANTHER" id="PTHR45683">
    <property type="entry name" value="MITOCHONDRIAL NICOTINAMIDE ADENINE DINUCLEOTIDE TRANSPORTER 1-RELATED-RELATED"/>
    <property type="match status" value="1"/>
</dbReference>
<evidence type="ECO:0000256" key="2">
    <source>
        <dbReference type="ARBA" id="ARBA00006375"/>
    </source>
</evidence>
<dbReference type="InterPro" id="IPR044712">
    <property type="entry name" value="SLC25A32-like"/>
</dbReference>
<comment type="caution">
    <text evidence="11">The sequence shown here is derived from an EMBL/GenBank/DDBJ whole genome shotgun (WGS) entry which is preliminary data.</text>
</comment>
<feature type="transmembrane region" description="Helical" evidence="10">
    <location>
        <begin position="173"/>
        <end position="199"/>
    </location>
</feature>
<dbReference type="GO" id="GO:0006862">
    <property type="term" value="P:nucleotide transport"/>
    <property type="evidence" value="ECO:0007669"/>
    <property type="project" value="InterPro"/>
</dbReference>
<feature type="transmembrane region" description="Helical" evidence="10">
    <location>
        <begin position="81"/>
        <end position="103"/>
    </location>
</feature>
<dbReference type="SUPFAM" id="SSF103506">
    <property type="entry name" value="Mitochondrial carrier"/>
    <property type="match status" value="1"/>
</dbReference>
<gene>
    <name evidence="11" type="ORF">BDN70DRAFT_883251</name>
</gene>
<dbReference type="Proteomes" id="UP000807469">
    <property type="component" value="Unassembled WGS sequence"/>
</dbReference>
<evidence type="ECO:0000256" key="3">
    <source>
        <dbReference type="ARBA" id="ARBA00022448"/>
    </source>
</evidence>
<evidence type="ECO:0000256" key="1">
    <source>
        <dbReference type="ARBA" id="ARBA00004141"/>
    </source>
</evidence>
<dbReference type="EMBL" id="MU155319">
    <property type="protein sequence ID" value="KAF9475764.1"/>
    <property type="molecule type" value="Genomic_DNA"/>
</dbReference>
<evidence type="ECO:0000256" key="4">
    <source>
        <dbReference type="ARBA" id="ARBA00022692"/>
    </source>
</evidence>
<evidence type="ECO:0000256" key="10">
    <source>
        <dbReference type="SAM" id="Phobius"/>
    </source>
</evidence>
<accession>A0A9P6CX04</accession>
<keyword evidence="7 8" id="KW-0472">Membrane</keyword>
<dbReference type="GO" id="GO:0055085">
    <property type="term" value="P:transmembrane transport"/>
    <property type="evidence" value="ECO:0007669"/>
    <property type="project" value="InterPro"/>
</dbReference>
<keyword evidence="5" id="KW-0677">Repeat</keyword>
<evidence type="ECO:0000256" key="5">
    <source>
        <dbReference type="ARBA" id="ARBA00022737"/>
    </source>
</evidence>
<dbReference type="InterPro" id="IPR023395">
    <property type="entry name" value="MCP_dom_sf"/>
</dbReference>
<feature type="transmembrane region" description="Helical" evidence="10">
    <location>
        <begin position="123"/>
        <end position="142"/>
    </location>
</feature>
<keyword evidence="6 10" id="KW-1133">Transmembrane helix</keyword>
<evidence type="ECO:0000313" key="12">
    <source>
        <dbReference type="Proteomes" id="UP000807469"/>
    </source>
</evidence>
<protein>
    <submittedName>
        <fullName evidence="11">Mitochondrial carrier</fullName>
    </submittedName>
</protein>
<feature type="transmembrane region" description="Helical" evidence="10">
    <location>
        <begin position="219"/>
        <end position="242"/>
    </location>
</feature>
<evidence type="ECO:0000256" key="7">
    <source>
        <dbReference type="ARBA" id="ARBA00023136"/>
    </source>
</evidence>
<comment type="subcellular location">
    <subcellularLocation>
        <location evidence="1">Membrane</location>
        <topology evidence="1">Multi-pass membrane protein</topology>
    </subcellularLocation>
</comment>
<dbReference type="Gene3D" id="1.50.40.10">
    <property type="entry name" value="Mitochondrial carrier domain"/>
    <property type="match status" value="2"/>
</dbReference>
<sequence length="327" mass="35998">MEEEVVVGGTPPVVILFLAMVVSLAIIVPLTGVLVRFRANYNPKSLQLDSEGGAAAHTGPIVNSYFQMFGRVYRIEGLLGLYKGLMPTAISTLIVSIIILLVVDTEQPRHGKYRAPETGVVGTLFYSFAMMIISLPTSILTYRAITTPHKLGYFDLMGSLRILLTPTERRRPWILYFTPGLMAAEMSHIAVIVLILGPLRRLLLPSMSRPVVSPSDISLWKLVIYLIVFCTTISVLTPLEVIATRLAIQRNHASAEYNSVAQEVDGDGEDTVEYSGAEEDVIGLRNERDPYLGLVDCAKRIVDEEGLTALYRAWWITLLGGLGSTFA</sequence>
<dbReference type="OrthoDB" id="21292at2759"/>
<feature type="repeat" description="Solcar" evidence="8">
    <location>
        <begin position="11"/>
        <end position="109"/>
    </location>
</feature>
<dbReference type="Pfam" id="PF00153">
    <property type="entry name" value="Mito_carr"/>
    <property type="match status" value="2"/>
</dbReference>
<dbReference type="AlphaFoldDB" id="A0A9P6CX04"/>
<proteinExistence type="inferred from homology"/>
<feature type="transmembrane region" description="Helical" evidence="10">
    <location>
        <begin position="12"/>
        <end position="35"/>
    </location>
</feature>
<organism evidence="11 12">
    <name type="scientific">Pholiota conissans</name>
    <dbReference type="NCBI Taxonomy" id="109636"/>
    <lineage>
        <taxon>Eukaryota</taxon>
        <taxon>Fungi</taxon>
        <taxon>Dikarya</taxon>
        <taxon>Basidiomycota</taxon>
        <taxon>Agaricomycotina</taxon>
        <taxon>Agaricomycetes</taxon>
        <taxon>Agaricomycetidae</taxon>
        <taxon>Agaricales</taxon>
        <taxon>Agaricineae</taxon>
        <taxon>Strophariaceae</taxon>
        <taxon>Pholiota</taxon>
    </lineage>
</organism>
<comment type="similarity">
    <text evidence="2 9">Belongs to the mitochondrial carrier (TC 2.A.29) family.</text>
</comment>
<evidence type="ECO:0000256" key="9">
    <source>
        <dbReference type="RuleBase" id="RU000488"/>
    </source>
</evidence>
<name>A0A9P6CX04_9AGAR</name>
<keyword evidence="3 9" id="KW-0813">Transport</keyword>
<evidence type="ECO:0000256" key="6">
    <source>
        <dbReference type="ARBA" id="ARBA00022989"/>
    </source>
</evidence>
<reference evidence="11" key="1">
    <citation type="submission" date="2020-11" db="EMBL/GenBank/DDBJ databases">
        <authorList>
            <consortium name="DOE Joint Genome Institute"/>
            <person name="Ahrendt S."/>
            <person name="Riley R."/>
            <person name="Andreopoulos W."/>
            <person name="Labutti K."/>
            <person name="Pangilinan J."/>
            <person name="Ruiz-Duenas F.J."/>
            <person name="Barrasa J.M."/>
            <person name="Sanchez-Garcia M."/>
            <person name="Camarero S."/>
            <person name="Miyauchi S."/>
            <person name="Serrano A."/>
            <person name="Linde D."/>
            <person name="Babiker R."/>
            <person name="Drula E."/>
            <person name="Ayuso-Fernandez I."/>
            <person name="Pacheco R."/>
            <person name="Padilla G."/>
            <person name="Ferreira P."/>
            <person name="Barriuso J."/>
            <person name="Kellner H."/>
            <person name="Castanera R."/>
            <person name="Alfaro M."/>
            <person name="Ramirez L."/>
            <person name="Pisabarro A.G."/>
            <person name="Kuo A."/>
            <person name="Tritt A."/>
            <person name="Lipzen A."/>
            <person name="He G."/>
            <person name="Yan M."/>
            <person name="Ng V."/>
            <person name="Cullen D."/>
            <person name="Martin F."/>
            <person name="Rosso M.-N."/>
            <person name="Henrissat B."/>
            <person name="Hibbett D."/>
            <person name="Martinez A.T."/>
            <person name="Grigoriev I.V."/>
        </authorList>
    </citation>
    <scope>NUCLEOTIDE SEQUENCE</scope>
    <source>
        <strain evidence="11">CIRM-BRFM 674</strain>
    </source>
</reference>